<evidence type="ECO:0000313" key="2">
    <source>
        <dbReference type="Proteomes" id="UP000179797"/>
    </source>
</evidence>
<comment type="caution">
    <text evidence="1">The sequence shown here is derived from an EMBL/GenBank/DDBJ whole genome shotgun (WGS) entry which is preliminary data.</text>
</comment>
<sequence>MNLSKENDLHICTAKGTPVSYNVVQPYSSVLSSNQKVLSSQVGGPLLPCACPCCAASTSVFIDGKPAIRANIDAFAGGLVMVGIPEIIIGK</sequence>
<organism evidence="1 2">
    <name type="scientific">Flammeovirga pacifica</name>
    <dbReference type="NCBI Taxonomy" id="915059"/>
    <lineage>
        <taxon>Bacteria</taxon>
        <taxon>Pseudomonadati</taxon>
        <taxon>Bacteroidota</taxon>
        <taxon>Cytophagia</taxon>
        <taxon>Cytophagales</taxon>
        <taxon>Flammeovirgaceae</taxon>
        <taxon>Flammeovirga</taxon>
    </lineage>
</organism>
<accession>A0A1S1YVC6</accession>
<gene>
    <name evidence="1" type="ORF">NH26_00690</name>
</gene>
<dbReference type="EMBL" id="JRYR02000001">
    <property type="protein sequence ID" value="OHX64967.1"/>
    <property type="molecule type" value="Genomic_DNA"/>
</dbReference>
<keyword evidence="2" id="KW-1185">Reference proteome</keyword>
<proteinExistence type="predicted"/>
<name>A0A1S1YVC6_FLAPC</name>
<evidence type="ECO:0000313" key="1">
    <source>
        <dbReference type="EMBL" id="OHX64967.1"/>
    </source>
</evidence>
<dbReference type="STRING" id="915059.NH26_00690"/>
<dbReference type="Proteomes" id="UP000179797">
    <property type="component" value="Unassembled WGS sequence"/>
</dbReference>
<reference evidence="1 2" key="1">
    <citation type="journal article" date="2012" name="Int. J. Syst. Evol. Microbiol.">
        <title>Flammeovirga pacifica sp. nov., isolated from deep-sea sediment.</title>
        <authorList>
            <person name="Xu H."/>
            <person name="Fu Y."/>
            <person name="Yang N."/>
            <person name="Ding Z."/>
            <person name="Lai Q."/>
            <person name="Zeng R."/>
        </authorList>
    </citation>
    <scope>NUCLEOTIDE SEQUENCE [LARGE SCALE GENOMIC DNA]</scope>
    <source>
        <strain evidence="2">DSM 24597 / LMG 26175 / WPAGA1</strain>
    </source>
</reference>
<dbReference type="OrthoDB" id="9807902at2"/>
<dbReference type="AlphaFoldDB" id="A0A1S1YVC6"/>
<dbReference type="RefSeq" id="WP_044224474.1">
    <property type="nucleotide sequence ID" value="NZ_JRYR02000001.1"/>
</dbReference>
<protein>
    <submittedName>
        <fullName evidence="1">Uncharacterized protein</fullName>
    </submittedName>
</protein>